<reference evidence="4 5" key="2">
    <citation type="submission" date="2018-06" db="EMBL/GenBank/DDBJ databases">
        <title>Marinobactersediminissp. nov, a moderately halophilic bacterium isolated from marine solar saltern.</title>
        <authorList>
            <person name="Zhang Y."/>
        </authorList>
    </citation>
    <scope>NUCLEOTIDE SEQUENCE [LARGE SCALE GENOMIC DNA]</scope>
    <source>
        <strain evidence="4 5">F01</strain>
    </source>
</reference>
<evidence type="ECO:0000256" key="2">
    <source>
        <dbReference type="ARBA" id="ARBA00007703"/>
    </source>
</evidence>
<dbReference type="SUPFAM" id="SSF140566">
    <property type="entry name" value="FlgN-like"/>
    <property type="match status" value="1"/>
</dbReference>
<name>A0A2V3ZLT7_9GAMM</name>
<comment type="caution">
    <text evidence="4">The sequence shown here is derived from an EMBL/GenBank/DDBJ whole genome shotgun (WGS) entry which is preliminary data.</text>
</comment>
<protein>
    <submittedName>
        <fullName evidence="4">Flagellar protein FlgN</fullName>
    </submittedName>
</protein>
<dbReference type="Proteomes" id="UP000253987">
    <property type="component" value="Unassembled WGS sequence"/>
</dbReference>
<evidence type="ECO:0000313" key="4">
    <source>
        <dbReference type="EMBL" id="PXX91727.1"/>
    </source>
</evidence>
<comment type="similarity">
    <text evidence="2">Belongs to the FlgN family.</text>
</comment>
<reference evidence="5" key="1">
    <citation type="submission" date="2018-05" db="EMBL/GenBank/DDBJ databases">
        <authorList>
            <person name="Lu D."/>
        </authorList>
    </citation>
    <scope>NUCLEOTIDE SEQUENCE [LARGE SCALE GENOMIC DNA]</scope>
    <source>
        <strain evidence="5">F01</strain>
    </source>
</reference>
<keyword evidence="3" id="KW-1005">Bacterial flagellum biogenesis</keyword>
<dbReference type="RefSeq" id="WP_114612608.1">
    <property type="nucleotide sequence ID" value="NZ_QFWX01000003.1"/>
</dbReference>
<dbReference type="AlphaFoldDB" id="A0A2V3ZLT7"/>
<keyword evidence="4" id="KW-0282">Flagellum</keyword>
<proteinExistence type="inferred from homology"/>
<accession>A0A2V3ZLT7</accession>
<evidence type="ECO:0000256" key="1">
    <source>
        <dbReference type="ARBA" id="ARBA00002397"/>
    </source>
</evidence>
<dbReference type="EMBL" id="QFWX01000003">
    <property type="protein sequence ID" value="PXX91727.1"/>
    <property type="molecule type" value="Genomic_DNA"/>
</dbReference>
<dbReference type="InterPro" id="IPR007809">
    <property type="entry name" value="FlgN-like"/>
</dbReference>
<keyword evidence="4" id="KW-0969">Cilium</keyword>
<dbReference type="Pfam" id="PF05130">
    <property type="entry name" value="FlgN"/>
    <property type="match status" value="1"/>
</dbReference>
<dbReference type="GO" id="GO:0044780">
    <property type="term" value="P:bacterial-type flagellum assembly"/>
    <property type="evidence" value="ECO:0007669"/>
    <property type="project" value="InterPro"/>
</dbReference>
<organism evidence="4 5">
    <name type="scientific">Marinobacter vulgaris</name>
    <dbReference type="NCBI Taxonomy" id="1928331"/>
    <lineage>
        <taxon>Bacteria</taxon>
        <taxon>Pseudomonadati</taxon>
        <taxon>Pseudomonadota</taxon>
        <taxon>Gammaproteobacteria</taxon>
        <taxon>Pseudomonadales</taxon>
        <taxon>Marinobacteraceae</taxon>
        <taxon>Marinobacter</taxon>
    </lineage>
</organism>
<gene>
    <name evidence="4" type="ORF">DIT71_07620</name>
</gene>
<evidence type="ECO:0000256" key="3">
    <source>
        <dbReference type="ARBA" id="ARBA00022795"/>
    </source>
</evidence>
<keyword evidence="5" id="KW-1185">Reference proteome</keyword>
<comment type="function">
    <text evidence="1">Required for the efficient initiation of filament assembly.</text>
</comment>
<keyword evidence="4" id="KW-0966">Cell projection</keyword>
<dbReference type="OrthoDB" id="5734604at2"/>
<evidence type="ECO:0000313" key="5">
    <source>
        <dbReference type="Proteomes" id="UP000253987"/>
    </source>
</evidence>
<dbReference type="InterPro" id="IPR036679">
    <property type="entry name" value="FlgN-like_sf"/>
</dbReference>
<dbReference type="Gene3D" id="1.20.58.300">
    <property type="entry name" value="FlgN-like"/>
    <property type="match status" value="1"/>
</dbReference>
<sequence length="156" mass="17530">MAAIDELKDLLTQDIRKLETLAGILNQEKSCLSSSDIRQLETLTGEKNRLLEQIRESAKRKIRLLVAMGFRPESGEPSRFIRSAGLPDLLTLWEDADRRLRSCQAMNQTNGRVISHLQKRLSRLTDIFRGVAGHQKLYGAQGEQKAVSHSTIFASA</sequence>